<name>A0A167GAT8_9FLAO</name>
<dbReference type="Gene3D" id="1.10.443.10">
    <property type="entry name" value="Intergrase catalytic core"/>
    <property type="match status" value="1"/>
</dbReference>
<dbReference type="InterPro" id="IPR010998">
    <property type="entry name" value="Integrase_recombinase_N"/>
</dbReference>
<accession>A0A167GAT8</accession>
<comment type="similarity">
    <text evidence="1">Belongs to the 'phage' integrase family.</text>
</comment>
<dbReference type="AlphaFoldDB" id="A0A167GAT8"/>
<dbReference type="PANTHER" id="PTHR30349">
    <property type="entry name" value="PHAGE INTEGRASE-RELATED"/>
    <property type="match status" value="1"/>
</dbReference>
<evidence type="ECO:0000313" key="6">
    <source>
        <dbReference type="Proteomes" id="UP000077013"/>
    </source>
</evidence>
<dbReference type="GO" id="GO:0015074">
    <property type="term" value="P:DNA integration"/>
    <property type="evidence" value="ECO:0007669"/>
    <property type="project" value="InterPro"/>
</dbReference>
<dbReference type="EMBL" id="LRXL01000049">
    <property type="protein sequence ID" value="OAB77395.1"/>
    <property type="molecule type" value="Genomic_DNA"/>
</dbReference>
<keyword evidence="3" id="KW-0233">DNA recombination</keyword>
<gene>
    <name evidence="5" type="ORF">ULVI_12880</name>
</gene>
<dbReference type="Pfam" id="PF00589">
    <property type="entry name" value="Phage_integrase"/>
    <property type="match status" value="1"/>
</dbReference>
<dbReference type="GO" id="GO:0003677">
    <property type="term" value="F:DNA binding"/>
    <property type="evidence" value="ECO:0007669"/>
    <property type="project" value="UniProtKB-KW"/>
</dbReference>
<dbReference type="PANTHER" id="PTHR30349:SF41">
    <property type="entry name" value="INTEGRASE_RECOMBINASE PROTEIN MJ0367-RELATED"/>
    <property type="match status" value="1"/>
</dbReference>
<dbReference type="InterPro" id="IPR013762">
    <property type="entry name" value="Integrase-like_cat_sf"/>
</dbReference>
<keyword evidence="6" id="KW-1185">Reference proteome</keyword>
<organism evidence="5 6">
    <name type="scientific">Cochleicola gelatinilyticus</name>
    <dbReference type="NCBI Taxonomy" id="1763537"/>
    <lineage>
        <taxon>Bacteria</taxon>
        <taxon>Pseudomonadati</taxon>
        <taxon>Bacteroidota</taxon>
        <taxon>Flavobacteriia</taxon>
        <taxon>Flavobacteriales</taxon>
        <taxon>Flavobacteriaceae</taxon>
        <taxon>Cochleicola</taxon>
    </lineage>
</organism>
<evidence type="ECO:0000259" key="4">
    <source>
        <dbReference type="PROSITE" id="PS51898"/>
    </source>
</evidence>
<dbReference type="Gene3D" id="1.10.150.130">
    <property type="match status" value="1"/>
</dbReference>
<sequence>MYEKRLAENTITTYSEATFRFLKYLLQHDAKEITPLWIKRFNYDYIITNGYSISYQNQCISGIKRYIEFRGIDLDIDEIERPRKSQTLPEILSKDEVKRILDCTRNLKHKALLTLLYSGGLRIGEALSMKLTDVDSDRMLLFVQGAKGRKDRYTLLSEKFLNLLREYYKIYRPKKLLFEGQTGLHYSPVSARQVLKRSASKAMITKNIRLHTLRHSFATHLLESGTDIRYIQELLGHNSPKTTMIYTHVTSNSLRNIKNPFDDL</sequence>
<keyword evidence="2" id="KW-0238">DNA-binding</keyword>
<dbReference type="STRING" id="1763537.ULVI_12880"/>
<dbReference type="InterPro" id="IPR050090">
    <property type="entry name" value="Tyrosine_recombinase_XerCD"/>
</dbReference>
<protein>
    <submittedName>
        <fullName evidence="5">Integrase</fullName>
    </submittedName>
</protein>
<evidence type="ECO:0000256" key="3">
    <source>
        <dbReference type="ARBA" id="ARBA00023172"/>
    </source>
</evidence>
<dbReference type="PROSITE" id="PS51898">
    <property type="entry name" value="TYR_RECOMBINASE"/>
    <property type="match status" value="1"/>
</dbReference>
<dbReference type="OrthoDB" id="9801717at2"/>
<evidence type="ECO:0000256" key="2">
    <source>
        <dbReference type="ARBA" id="ARBA00023125"/>
    </source>
</evidence>
<dbReference type="GO" id="GO:0006310">
    <property type="term" value="P:DNA recombination"/>
    <property type="evidence" value="ECO:0007669"/>
    <property type="project" value="UniProtKB-KW"/>
</dbReference>
<evidence type="ECO:0000256" key="1">
    <source>
        <dbReference type="ARBA" id="ARBA00008857"/>
    </source>
</evidence>
<dbReference type="InterPro" id="IPR002104">
    <property type="entry name" value="Integrase_catalytic"/>
</dbReference>
<feature type="domain" description="Tyr recombinase" evidence="4">
    <location>
        <begin position="87"/>
        <end position="259"/>
    </location>
</feature>
<dbReference type="SUPFAM" id="SSF56349">
    <property type="entry name" value="DNA breaking-rejoining enzymes"/>
    <property type="match status" value="1"/>
</dbReference>
<reference evidence="5 6" key="1">
    <citation type="submission" date="2016-02" db="EMBL/GenBank/DDBJ databases">
        <title>Ulvibacter sp. LPB0005, isolated from Thais luteostoma.</title>
        <authorList>
            <person name="Shin S.-K."/>
            <person name="Yi H."/>
        </authorList>
    </citation>
    <scope>NUCLEOTIDE SEQUENCE [LARGE SCALE GENOMIC DNA]</scope>
    <source>
        <strain evidence="5 6">LPB0005</strain>
    </source>
</reference>
<comment type="caution">
    <text evidence="5">The sequence shown here is derived from an EMBL/GenBank/DDBJ whole genome shotgun (WGS) entry which is preliminary data.</text>
</comment>
<evidence type="ECO:0000313" key="5">
    <source>
        <dbReference type="EMBL" id="OAB77395.1"/>
    </source>
</evidence>
<dbReference type="Proteomes" id="UP000077013">
    <property type="component" value="Unassembled WGS sequence"/>
</dbReference>
<proteinExistence type="inferred from homology"/>
<dbReference type="InterPro" id="IPR011010">
    <property type="entry name" value="DNA_brk_join_enz"/>
</dbReference>